<dbReference type="SMART" id="SM00028">
    <property type="entry name" value="TPR"/>
    <property type="match status" value="7"/>
</dbReference>
<dbReference type="AlphaFoldDB" id="A0A840SEP0"/>
<evidence type="ECO:0000313" key="8">
    <source>
        <dbReference type="Proteomes" id="UP000578697"/>
    </source>
</evidence>
<dbReference type="Gene3D" id="1.25.40.10">
    <property type="entry name" value="Tetratricopeptide repeat domain"/>
    <property type="match status" value="2"/>
</dbReference>
<dbReference type="EMBL" id="CP031517">
    <property type="protein sequence ID" value="QOS40370.1"/>
    <property type="molecule type" value="Genomic_DNA"/>
</dbReference>
<feature type="repeat" description="TPR" evidence="3">
    <location>
        <begin position="28"/>
        <end position="61"/>
    </location>
</feature>
<proteinExistence type="predicted"/>
<feature type="region of interest" description="Disordered" evidence="4">
    <location>
        <begin position="396"/>
        <end position="415"/>
    </location>
</feature>
<dbReference type="PROSITE" id="PS50005">
    <property type="entry name" value="TPR"/>
    <property type="match status" value="3"/>
</dbReference>
<dbReference type="KEGG" id="trc:DYE49_07820"/>
<dbReference type="SUPFAM" id="SSF48452">
    <property type="entry name" value="TPR-like"/>
    <property type="match status" value="2"/>
</dbReference>
<evidence type="ECO:0000256" key="1">
    <source>
        <dbReference type="ARBA" id="ARBA00022737"/>
    </source>
</evidence>
<feature type="chain" id="PRO_5036240811" evidence="5">
    <location>
        <begin position="26"/>
        <end position="717"/>
    </location>
</feature>
<dbReference type="InterPro" id="IPR051685">
    <property type="entry name" value="Ycf3/AcsC/BcsC/TPR_MFPF"/>
</dbReference>
<dbReference type="InterPro" id="IPR011990">
    <property type="entry name" value="TPR-like_helical_dom_sf"/>
</dbReference>
<feature type="signal peptide" evidence="5">
    <location>
        <begin position="1"/>
        <end position="25"/>
    </location>
</feature>
<evidence type="ECO:0000313" key="7">
    <source>
        <dbReference type="EMBL" id="QOS40370.1"/>
    </source>
</evidence>
<feature type="repeat" description="TPR" evidence="3">
    <location>
        <begin position="62"/>
        <end position="95"/>
    </location>
</feature>
<keyword evidence="8" id="KW-1185">Reference proteome</keyword>
<protein>
    <submittedName>
        <fullName evidence="6">Tetratricopeptide (TPR) repeat protein</fullName>
    </submittedName>
</protein>
<dbReference type="Pfam" id="PF14559">
    <property type="entry name" value="TPR_19"/>
    <property type="match status" value="1"/>
</dbReference>
<evidence type="ECO:0000313" key="9">
    <source>
        <dbReference type="Proteomes" id="UP000593591"/>
    </source>
</evidence>
<feature type="region of interest" description="Disordered" evidence="4">
    <location>
        <begin position="664"/>
        <end position="689"/>
    </location>
</feature>
<dbReference type="PANTHER" id="PTHR44943">
    <property type="entry name" value="CELLULOSE SYNTHASE OPERON PROTEIN C"/>
    <property type="match status" value="1"/>
</dbReference>
<name>A0A840SEP0_9SPIR</name>
<dbReference type="Pfam" id="PF12895">
    <property type="entry name" value="ANAPC3"/>
    <property type="match status" value="1"/>
</dbReference>
<evidence type="ECO:0000313" key="6">
    <source>
        <dbReference type="EMBL" id="MBB5217911.1"/>
    </source>
</evidence>
<keyword evidence="1" id="KW-0677">Repeat</keyword>
<keyword evidence="5" id="KW-0732">Signal</keyword>
<reference evidence="6 8" key="2">
    <citation type="submission" date="2020-08" db="EMBL/GenBank/DDBJ databases">
        <title>Genomic Encyclopedia of Type Strains, Phase IV (KMG-IV): sequencing the most valuable type-strain genomes for metagenomic binning, comparative biology and taxonomic classification.</title>
        <authorList>
            <person name="Goeker M."/>
        </authorList>
    </citation>
    <scope>NUCLEOTIDE SEQUENCE [LARGE SCALE GENOMIC DNA]</scope>
    <source>
        <strain evidence="6 8">DSM 103679</strain>
    </source>
</reference>
<evidence type="ECO:0000256" key="2">
    <source>
        <dbReference type="ARBA" id="ARBA00022803"/>
    </source>
</evidence>
<evidence type="ECO:0000256" key="5">
    <source>
        <dbReference type="SAM" id="SignalP"/>
    </source>
</evidence>
<evidence type="ECO:0000256" key="4">
    <source>
        <dbReference type="SAM" id="MobiDB-lite"/>
    </source>
</evidence>
<gene>
    <name evidence="7" type="ORF">DYE49_07820</name>
    <name evidence="6" type="ORF">HNP77_000255</name>
</gene>
<dbReference type="InterPro" id="IPR019734">
    <property type="entry name" value="TPR_rpt"/>
</dbReference>
<evidence type="ECO:0000256" key="3">
    <source>
        <dbReference type="PROSITE-ProRule" id="PRU00339"/>
    </source>
</evidence>
<dbReference type="RefSeq" id="WP_184651352.1">
    <property type="nucleotide sequence ID" value="NZ_JACHFR010000001.1"/>
</dbReference>
<dbReference type="EMBL" id="JACHFR010000001">
    <property type="protein sequence ID" value="MBB5217911.1"/>
    <property type="molecule type" value="Genomic_DNA"/>
</dbReference>
<keyword evidence="2 3" id="KW-0802">TPR repeat</keyword>
<dbReference type="Proteomes" id="UP000578697">
    <property type="component" value="Unassembled WGS sequence"/>
</dbReference>
<feature type="compositionally biased region" description="Basic and acidic residues" evidence="4">
    <location>
        <begin position="664"/>
        <end position="681"/>
    </location>
</feature>
<organism evidence="6 8">
    <name type="scientific">Treponema rectale</name>
    <dbReference type="NCBI Taxonomy" id="744512"/>
    <lineage>
        <taxon>Bacteria</taxon>
        <taxon>Pseudomonadati</taxon>
        <taxon>Spirochaetota</taxon>
        <taxon>Spirochaetia</taxon>
        <taxon>Spirochaetales</taxon>
        <taxon>Treponemataceae</taxon>
        <taxon>Treponema</taxon>
    </lineage>
</organism>
<sequence>MVLLKRIKKPVTVLLFLVLSSACFAKDALSLFKDGYSRQQEDDYYGAIENYREAIQLNPQYGEAWYNLSLCTYYLGEYDLALEYIDEALKYAKNYADMKNLKGQILISSGNIDGSRKLFSEILKEYPNNVDARFGLAELDLFDGSLSTAEKRYLDALKRDGTNRKALLSLALVSAEMGKADAAERYINMALEYHSGESGVHYLASYLACKRGDFTEAEKRARSAVQIDGNFDKAYELLSGILYTQGRYKEVVDLCDFRIGRSRNLSKAWYLKAKALTKLNKIDEAISSYNTGLSINPQDEIMRLALEHLVDKKLNLEDSRRVQWEKFHLDKAEDYKRNFDGQSERYEYQKALAINPLDQDARQRFADMLEKEGLYELYLHQLKFIKENFYDRLEADKKKQTSESSPVREKSAQEIKNDDTIASLENLMEDNLSARWNVDPFYFDKTRWKLGIYYEKTTVQLLHPDSEEILALSVKNIFNGVAGTSVEVKSDPVSGYGEAYRAARTAGMDYFVIIRTDETERSFTLAADVYSGRTGTKTADFHIYRTGNDRVAKAVRRLRSAVLDILPVRGKVLQIVNGTILVDLGKSDGVVKGCQFDVVRRGQVTTKDTGPGVVYNDSAVVGSFVAEKVDEEICEGKYTKKGFYDTLNQDDEVILVKVPDSDSAKKTDAANETRPGADKDGVPSTQQAKTLERESLKESLKTPLKETTLINLIEQVH</sequence>
<dbReference type="PANTHER" id="PTHR44943:SF11">
    <property type="entry name" value="CELLULOSE SYNTHASE OPERON PROTEIN C"/>
    <property type="match status" value="1"/>
</dbReference>
<reference evidence="7 9" key="1">
    <citation type="submission" date="2018-08" db="EMBL/GenBank/DDBJ databases">
        <title>The first complete genome of Treponema rectale (CHPAT), a commensal spirochete of the bovine rectum.</title>
        <authorList>
            <person name="Staton G.J."/>
            <person name="Clegg S.R."/>
            <person name="Carter S.D."/>
            <person name="Radford A.D."/>
            <person name="Darby A."/>
            <person name="Hall N."/>
            <person name="Birtles R.J."/>
            <person name="Evans N.J."/>
        </authorList>
    </citation>
    <scope>NUCLEOTIDE SEQUENCE [LARGE SCALE GENOMIC DNA]</scope>
    <source>
        <strain evidence="7 9">CHPA</strain>
    </source>
</reference>
<accession>A0A840SEP0</accession>
<dbReference type="PROSITE" id="PS51257">
    <property type="entry name" value="PROKAR_LIPOPROTEIN"/>
    <property type="match status" value="1"/>
</dbReference>
<feature type="repeat" description="TPR" evidence="3">
    <location>
        <begin position="266"/>
        <end position="299"/>
    </location>
</feature>
<dbReference type="Proteomes" id="UP000593591">
    <property type="component" value="Chromosome"/>
</dbReference>